<reference evidence="13 14" key="1">
    <citation type="submission" date="2016-09" db="EMBL/GenBank/DDBJ databases">
        <title>Rhizobium oryziradicis sp. nov., isolated from the root of rice.</title>
        <authorList>
            <person name="Zhao J."/>
            <person name="Zhang X."/>
        </authorList>
    </citation>
    <scope>NUCLEOTIDE SEQUENCE [LARGE SCALE GENOMIC DNA]</scope>
    <source>
        <strain evidence="13 14">14971</strain>
    </source>
</reference>
<dbReference type="InterPro" id="IPR029510">
    <property type="entry name" value="Ald_DH_CS_GLU"/>
</dbReference>
<evidence type="ECO:0000256" key="3">
    <source>
        <dbReference type="ARBA" id="ARBA00023002"/>
    </source>
</evidence>
<proteinExistence type="inferred from homology"/>
<comment type="similarity">
    <text evidence="1 10">Belongs to the aldehyde dehydrogenase family.</text>
</comment>
<dbReference type="OrthoDB" id="9812625at2"/>
<evidence type="ECO:0000256" key="5">
    <source>
        <dbReference type="ARBA" id="ARBA00035632"/>
    </source>
</evidence>
<reference evidence="12 15" key="2">
    <citation type="submission" date="2020-08" db="EMBL/GenBank/DDBJ databases">
        <title>Genomic Encyclopedia of Type Strains, Phase IV (KMG-IV): sequencing the most valuable type-strain genomes for metagenomic binning, comparative biology and taxonomic classification.</title>
        <authorList>
            <person name="Goeker M."/>
        </authorList>
    </citation>
    <scope>NUCLEOTIDE SEQUENCE [LARGE SCALE GENOMIC DNA]</scope>
    <source>
        <strain evidence="12 15">DSM 100021</strain>
    </source>
</reference>
<evidence type="ECO:0000313" key="15">
    <source>
        <dbReference type="Proteomes" id="UP000544107"/>
    </source>
</evidence>
<dbReference type="EMBL" id="MKIN01000019">
    <property type="protein sequence ID" value="OLP51473.1"/>
    <property type="molecule type" value="Genomic_DNA"/>
</dbReference>
<dbReference type="Proteomes" id="UP000544107">
    <property type="component" value="Unassembled WGS sequence"/>
</dbReference>
<dbReference type="Gene3D" id="3.40.605.10">
    <property type="entry name" value="Aldehyde Dehydrogenase, Chain A, domain 1"/>
    <property type="match status" value="1"/>
</dbReference>
<organism evidence="13 14">
    <name type="scientific">Allorhizobium taibaishanense</name>
    <dbReference type="NCBI Taxonomy" id="887144"/>
    <lineage>
        <taxon>Bacteria</taxon>
        <taxon>Pseudomonadati</taxon>
        <taxon>Pseudomonadota</taxon>
        <taxon>Alphaproteobacteria</taxon>
        <taxon>Hyphomicrobiales</taxon>
        <taxon>Rhizobiaceae</taxon>
        <taxon>Rhizobium/Agrobacterium group</taxon>
        <taxon>Allorhizobium</taxon>
    </lineage>
</organism>
<evidence type="ECO:0000313" key="13">
    <source>
        <dbReference type="EMBL" id="OLP51473.1"/>
    </source>
</evidence>
<dbReference type="CDD" id="cd07105">
    <property type="entry name" value="ALDH_SaliADH"/>
    <property type="match status" value="1"/>
</dbReference>
<evidence type="ECO:0000256" key="9">
    <source>
        <dbReference type="PROSITE-ProRule" id="PRU10007"/>
    </source>
</evidence>
<comment type="catalytic activity">
    <reaction evidence="6">
        <text>salicylaldehyde + NAD(+) + H2O = salicylate + NADH + 2 H(+)</text>
        <dbReference type="Rhea" id="RHEA:18537"/>
        <dbReference type="ChEBI" id="CHEBI:15377"/>
        <dbReference type="ChEBI" id="CHEBI:15378"/>
        <dbReference type="ChEBI" id="CHEBI:16008"/>
        <dbReference type="ChEBI" id="CHEBI:30762"/>
        <dbReference type="ChEBI" id="CHEBI:57540"/>
        <dbReference type="ChEBI" id="CHEBI:57945"/>
        <dbReference type="EC" id="1.2.1.65"/>
    </reaction>
</comment>
<dbReference type="PROSITE" id="PS00687">
    <property type="entry name" value="ALDEHYDE_DEHYDR_GLU"/>
    <property type="match status" value="1"/>
</dbReference>
<evidence type="ECO:0000256" key="10">
    <source>
        <dbReference type="RuleBase" id="RU003345"/>
    </source>
</evidence>
<feature type="domain" description="Aldehyde dehydrogenase" evidence="11">
    <location>
        <begin position="19"/>
        <end position="471"/>
    </location>
</feature>
<name>A0A1Q9A9B6_9HYPH</name>
<evidence type="ECO:0000256" key="8">
    <source>
        <dbReference type="ARBA" id="ARBA00070319"/>
    </source>
</evidence>
<dbReference type="STRING" id="887144.BJF91_15580"/>
<dbReference type="FunFam" id="3.40.605.10:FF:000007">
    <property type="entry name" value="NAD/NADP-dependent betaine aldehyde dehydrogenase"/>
    <property type="match status" value="1"/>
</dbReference>
<dbReference type="RefSeq" id="WP_075613164.1">
    <property type="nucleotide sequence ID" value="NZ_JACIED010000006.1"/>
</dbReference>
<keyword evidence="3 10" id="KW-0560">Oxidoreductase</keyword>
<keyword evidence="14" id="KW-1185">Reference proteome</keyword>
<feature type="active site" evidence="9">
    <location>
        <position position="251"/>
    </location>
</feature>
<evidence type="ECO:0000256" key="2">
    <source>
        <dbReference type="ARBA" id="ARBA00022797"/>
    </source>
</evidence>
<evidence type="ECO:0000256" key="7">
    <source>
        <dbReference type="ARBA" id="ARBA00066992"/>
    </source>
</evidence>
<evidence type="ECO:0000259" key="11">
    <source>
        <dbReference type="Pfam" id="PF00171"/>
    </source>
</evidence>
<accession>A0A1Q9A9B6</accession>
<dbReference type="EMBL" id="JACIED010000006">
    <property type="protein sequence ID" value="MBB4009832.1"/>
    <property type="molecule type" value="Genomic_DNA"/>
</dbReference>
<dbReference type="InterPro" id="IPR015590">
    <property type="entry name" value="Aldehyde_DH_dom"/>
</dbReference>
<dbReference type="AlphaFoldDB" id="A0A1Q9A9B6"/>
<sequence length="482" mass="50162">MQEIQQIIGGKKTGALSGRTFDRIDPFNGEIASRAPASGVDDVKATVAAAQAAFPAWSRTGPGERRALLLKAADIMASKAPEFTALMIAETGATAPWAGFNTMLAAGILREAASMTTQIQGEVIPSDKPGTLAMAVRQAAGVCLGIAPWNAPIILGTRAIAMAIACGNSIILKASEACPGVHVLIGQVLVEAGLPDGVVNVITNAPEDAADVVAALISAPEVRRVNFTGSTKVGRIIGELCGRHLKPALLELGGKAPFLVLEDADIDAAVNAAVFGCYMNMGQICMSTERLIVHEKVADEFVAKLSARAASLPAGDPRGHVVLGSLVNPEAAAKMQAFIDDAVSKGATLAAGGKVTGSVVEATLLDHVKAGMRSFDEESFGPVKPVIRVKDEEEAIRIANDSEYGLSSAIFSRDIQRAMAIAARIEAGICHINGPTVADEAQMPFGGVKSSGYGRFGGKAGINEFTDLRWITIEDPGQHYPF</sequence>
<dbReference type="InterPro" id="IPR016162">
    <property type="entry name" value="Ald_DH_N"/>
</dbReference>
<evidence type="ECO:0000256" key="1">
    <source>
        <dbReference type="ARBA" id="ARBA00009986"/>
    </source>
</evidence>
<dbReference type="SUPFAM" id="SSF53720">
    <property type="entry name" value="ALDH-like"/>
    <property type="match status" value="1"/>
</dbReference>
<evidence type="ECO:0000313" key="14">
    <source>
        <dbReference type="Proteomes" id="UP000185598"/>
    </source>
</evidence>
<evidence type="ECO:0000256" key="4">
    <source>
        <dbReference type="ARBA" id="ARBA00023027"/>
    </source>
</evidence>
<dbReference type="EC" id="1.2.1.65" evidence="7"/>
<dbReference type="PANTHER" id="PTHR42986">
    <property type="entry name" value="BENZALDEHYDE DEHYDROGENASE YFMT"/>
    <property type="match status" value="1"/>
</dbReference>
<dbReference type="InterPro" id="IPR016163">
    <property type="entry name" value="Ald_DH_C"/>
</dbReference>
<dbReference type="PANTHER" id="PTHR42986:SF1">
    <property type="entry name" value="BENZALDEHYDE DEHYDROGENASE YFMT"/>
    <property type="match status" value="1"/>
</dbReference>
<comment type="caution">
    <text evidence="13">The sequence shown here is derived from an EMBL/GenBank/DDBJ whole genome shotgun (WGS) entry which is preliminary data.</text>
</comment>
<keyword evidence="4" id="KW-0520">NAD</keyword>
<keyword evidence="2" id="KW-0058">Aromatic hydrocarbons catabolism</keyword>
<dbReference type="Gene3D" id="3.40.309.10">
    <property type="entry name" value="Aldehyde Dehydrogenase, Chain A, domain 2"/>
    <property type="match status" value="1"/>
</dbReference>
<protein>
    <recommendedName>
        <fullName evidence="8">Salicylaldehyde dehydrogenase</fullName>
        <ecNumber evidence="7">1.2.1.65</ecNumber>
    </recommendedName>
</protein>
<dbReference type="InterPro" id="IPR016161">
    <property type="entry name" value="Ald_DH/histidinol_DH"/>
</dbReference>
<comment type="pathway">
    <text evidence="5">Aromatic compound metabolism; naphthalene degradation.</text>
</comment>
<dbReference type="GO" id="GO:0018485">
    <property type="term" value="F:salicylaldehyde dehydrogenase (NAD+) activity"/>
    <property type="evidence" value="ECO:0007669"/>
    <property type="project" value="UniProtKB-EC"/>
</dbReference>
<dbReference type="Pfam" id="PF00171">
    <property type="entry name" value="Aldedh"/>
    <property type="match status" value="1"/>
</dbReference>
<dbReference type="Proteomes" id="UP000185598">
    <property type="component" value="Unassembled WGS sequence"/>
</dbReference>
<evidence type="ECO:0000313" key="12">
    <source>
        <dbReference type="EMBL" id="MBB4009832.1"/>
    </source>
</evidence>
<evidence type="ECO:0000256" key="6">
    <source>
        <dbReference type="ARBA" id="ARBA00050596"/>
    </source>
</evidence>
<dbReference type="FunFam" id="3.40.309.10:FF:000010">
    <property type="entry name" value="Gamma-aminobutyraldehyde dehydrogenase"/>
    <property type="match status" value="1"/>
</dbReference>
<gene>
    <name evidence="13" type="ORF">BJF91_15580</name>
    <name evidence="12" type="ORF">GGQ71_004129</name>
</gene>